<evidence type="ECO:0000256" key="4">
    <source>
        <dbReference type="ARBA" id="ARBA00040194"/>
    </source>
</evidence>
<keyword evidence="1" id="KW-0540">Nuclease</keyword>
<evidence type="ECO:0000256" key="3">
    <source>
        <dbReference type="ARBA" id="ARBA00038412"/>
    </source>
</evidence>
<dbReference type="Proteomes" id="UP000831684">
    <property type="component" value="Chromosome"/>
</dbReference>
<organism evidence="6 7">
    <name type="scientific">Ancylobacter polymorphus</name>
    <dbReference type="NCBI Taxonomy" id="223390"/>
    <lineage>
        <taxon>Bacteria</taxon>
        <taxon>Pseudomonadati</taxon>
        <taxon>Pseudomonadota</taxon>
        <taxon>Alphaproteobacteria</taxon>
        <taxon>Hyphomicrobiales</taxon>
        <taxon>Xanthobacteraceae</taxon>
        <taxon>Ancylobacter</taxon>
    </lineage>
</organism>
<dbReference type="GO" id="GO:0016787">
    <property type="term" value="F:hydrolase activity"/>
    <property type="evidence" value="ECO:0007669"/>
    <property type="project" value="UniProtKB-KW"/>
</dbReference>
<dbReference type="Pfam" id="PF01844">
    <property type="entry name" value="HNH"/>
    <property type="match status" value="1"/>
</dbReference>
<feature type="domain" description="HNH nuclease" evidence="5">
    <location>
        <begin position="49"/>
        <end position="107"/>
    </location>
</feature>
<dbReference type="CDD" id="cd00085">
    <property type="entry name" value="HNHc"/>
    <property type="match status" value="1"/>
</dbReference>
<reference evidence="6" key="1">
    <citation type="submission" date="2021-09" db="EMBL/GenBank/DDBJ databases">
        <title>Network and meta-omics reveal the key degrader and cooperation patterns in an efficient 1,4-dioxane-degrading microbial community.</title>
        <authorList>
            <person name="Dai C."/>
        </authorList>
    </citation>
    <scope>NUCLEOTIDE SEQUENCE</scope>
    <source>
        <strain evidence="6">ZM13</strain>
    </source>
</reference>
<dbReference type="AlphaFoldDB" id="A0A9E7A564"/>
<dbReference type="RefSeq" id="WP_244450696.1">
    <property type="nucleotide sequence ID" value="NZ_CP083239.1"/>
</dbReference>
<evidence type="ECO:0000313" key="6">
    <source>
        <dbReference type="EMBL" id="UOK73003.1"/>
    </source>
</evidence>
<keyword evidence="2" id="KW-0378">Hydrolase</keyword>
<dbReference type="KEGG" id="apol:K9D25_10040"/>
<dbReference type="GO" id="GO:0008270">
    <property type="term" value="F:zinc ion binding"/>
    <property type="evidence" value="ECO:0007669"/>
    <property type="project" value="InterPro"/>
</dbReference>
<evidence type="ECO:0000259" key="5">
    <source>
        <dbReference type="SMART" id="SM00507"/>
    </source>
</evidence>
<dbReference type="PANTHER" id="PTHR41286">
    <property type="entry name" value="HNH NUCLEASE YAJD-RELATED"/>
    <property type="match status" value="1"/>
</dbReference>
<proteinExistence type="inferred from homology"/>
<protein>
    <recommendedName>
        <fullName evidence="4">Putative HNH nuclease YajD</fullName>
    </recommendedName>
</protein>
<evidence type="ECO:0000256" key="1">
    <source>
        <dbReference type="ARBA" id="ARBA00022722"/>
    </source>
</evidence>
<dbReference type="GO" id="GO:0005829">
    <property type="term" value="C:cytosol"/>
    <property type="evidence" value="ECO:0007669"/>
    <property type="project" value="TreeGrafter"/>
</dbReference>
<gene>
    <name evidence="6" type="ORF">K9D25_10040</name>
</gene>
<name>A0A9E7A564_9HYPH</name>
<evidence type="ECO:0000313" key="7">
    <source>
        <dbReference type="Proteomes" id="UP000831684"/>
    </source>
</evidence>
<comment type="similarity">
    <text evidence="3">Belongs to the HNH nuclease family.</text>
</comment>
<dbReference type="EMBL" id="CP083239">
    <property type="protein sequence ID" value="UOK73003.1"/>
    <property type="molecule type" value="Genomic_DNA"/>
</dbReference>
<accession>A0A9E7A564</accession>
<dbReference type="InterPro" id="IPR002711">
    <property type="entry name" value="HNH"/>
</dbReference>
<dbReference type="PANTHER" id="PTHR41286:SF1">
    <property type="entry name" value="HNH NUCLEASE YAJD-RELATED"/>
    <property type="match status" value="1"/>
</dbReference>
<dbReference type="GO" id="GO:0004519">
    <property type="term" value="F:endonuclease activity"/>
    <property type="evidence" value="ECO:0007669"/>
    <property type="project" value="UniProtKB-KW"/>
</dbReference>
<dbReference type="SMART" id="SM00507">
    <property type="entry name" value="HNHc"/>
    <property type="match status" value="1"/>
</dbReference>
<dbReference type="Gene3D" id="1.10.30.50">
    <property type="match status" value="1"/>
</dbReference>
<dbReference type="InterPro" id="IPR003615">
    <property type="entry name" value="HNH_nuc"/>
</dbReference>
<evidence type="ECO:0000256" key="2">
    <source>
        <dbReference type="ARBA" id="ARBA00022801"/>
    </source>
</evidence>
<keyword evidence="6" id="KW-0255">Endonuclease</keyword>
<sequence>MARLKTLPARLAPAPSRLATQTHAGPDRDRARSIAAPWRAWYKTARWQKLRRAVFLRDLFTCQMTGCGKIEANTSQLVCDHKVPHRGDDSLFWCEANLQTLCKPCHDRVKQAEERRMGH</sequence>
<dbReference type="GO" id="GO:0003676">
    <property type="term" value="F:nucleic acid binding"/>
    <property type="evidence" value="ECO:0007669"/>
    <property type="project" value="InterPro"/>
</dbReference>